<evidence type="ECO:0000256" key="1">
    <source>
        <dbReference type="SAM" id="Phobius"/>
    </source>
</evidence>
<accession>A0A024VKE0</accession>
<evidence type="ECO:0000313" key="2">
    <source>
        <dbReference type="EMBL" id="ETW28942.1"/>
    </source>
</evidence>
<sequence length="139" mass="16728">MSDPSNDCPYLILICYISIKEQTTENNKTETNQIIQNDNITCEKDNGNINNFFDFFIYFFPHHMCKYRNIEKYKFANEEKNSEQMMIIKKKIMIIKIKMMIIKIKMMIIKIIMMIIKIIMMIIKIKIMIIKIIIIVINM</sequence>
<keyword evidence="1" id="KW-1133">Transmembrane helix</keyword>
<proteinExistence type="predicted"/>
<evidence type="ECO:0000313" key="3">
    <source>
        <dbReference type="Proteomes" id="UP000030656"/>
    </source>
</evidence>
<organism evidence="2 3">
    <name type="scientific">Plasmodium falciparum FCH/4</name>
    <dbReference type="NCBI Taxonomy" id="1036724"/>
    <lineage>
        <taxon>Eukaryota</taxon>
        <taxon>Sar</taxon>
        <taxon>Alveolata</taxon>
        <taxon>Apicomplexa</taxon>
        <taxon>Aconoidasida</taxon>
        <taxon>Haemosporida</taxon>
        <taxon>Plasmodiidae</taxon>
        <taxon>Plasmodium</taxon>
        <taxon>Plasmodium (Laverania)</taxon>
    </lineage>
</organism>
<dbReference type="EMBL" id="KI928007">
    <property type="protein sequence ID" value="ETW28942.1"/>
    <property type="molecule type" value="Genomic_DNA"/>
</dbReference>
<keyword evidence="1" id="KW-0472">Membrane</keyword>
<reference evidence="2 3" key="2">
    <citation type="submission" date="2013-02" db="EMBL/GenBank/DDBJ databases">
        <title>The Genome Sequence of Plasmodium falciparum FCH/4.</title>
        <authorList>
            <consortium name="The Broad Institute Genome Sequencing Platform"/>
            <consortium name="The Broad Institute Genome Sequencing Center for Infectious Disease"/>
            <person name="Neafsey D."/>
            <person name="Cheeseman I."/>
            <person name="Volkman S."/>
            <person name="Adams J."/>
            <person name="Walker B."/>
            <person name="Young S.K."/>
            <person name="Zeng Q."/>
            <person name="Gargeya S."/>
            <person name="Fitzgerald M."/>
            <person name="Haas B."/>
            <person name="Abouelleil A."/>
            <person name="Alvarado L."/>
            <person name="Arachchi H.M."/>
            <person name="Berlin A.M."/>
            <person name="Chapman S.B."/>
            <person name="Dewar J."/>
            <person name="Goldberg J."/>
            <person name="Griggs A."/>
            <person name="Gujja S."/>
            <person name="Hansen M."/>
            <person name="Howarth C."/>
            <person name="Imamovic A."/>
            <person name="Larimer J."/>
            <person name="McCowan C."/>
            <person name="Murphy C."/>
            <person name="Neiman D."/>
            <person name="Pearson M."/>
            <person name="Priest M."/>
            <person name="Roberts A."/>
            <person name="Saif S."/>
            <person name="Shea T."/>
            <person name="Sisk P."/>
            <person name="Sykes S."/>
            <person name="Wortman J."/>
            <person name="Nusbaum C."/>
            <person name="Birren B."/>
        </authorList>
    </citation>
    <scope>NUCLEOTIDE SEQUENCE [LARGE SCALE GENOMIC DNA]</scope>
    <source>
        <strain evidence="2 3">FCH/4</strain>
    </source>
</reference>
<feature type="transmembrane region" description="Helical" evidence="1">
    <location>
        <begin position="108"/>
        <end position="137"/>
    </location>
</feature>
<dbReference type="Proteomes" id="UP000030656">
    <property type="component" value="Unassembled WGS sequence"/>
</dbReference>
<keyword evidence="1" id="KW-0812">Transmembrane</keyword>
<dbReference type="AlphaFoldDB" id="A0A024VKE0"/>
<reference evidence="2 3" key="1">
    <citation type="submission" date="2013-02" db="EMBL/GenBank/DDBJ databases">
        <title>The Genome Annotation of Plasmodium falciparum FCH/4.</title>
        <authorList>
            <consortium name="The Broad Institute Genome Sequencing Platform"/>
            <consortium name="The Broad Institute Genome Sequencing Center for Infectious Disease"/>
            <person name="Neafsey D."/>
            <person name="Hoffman S."/>
            <person name="Volkman S."/>
            <person name="Rosenthal P."/>
            <person name="Walker B."/>
            <person name="Young S.K."/>
            <person name="Zeng Q."/>
            <person name="Gargeya S."/>
            <person name="Fitzgerald M."/>
            <person name="Haas B."/>
            <person name="Abouelleil A."/>
            <person name="Allen A.W."/>
            <person name="Alvarado L."/>
            <person name="Arachchi H.M."/>
            <person name="Berlin A.M."/>
            <person name="Chapman S.B."/>
            <person name="Gainer-Dewar J."/>
            <person name="Goldberg J."/>
            <person name="Griggs A."/>
            <person name="Gujja S."/>
            <person name="Hansen M."/>
            <person name="Howarth C."/>
            <person name="Imamovic A."/>
            <person name="Ireland A."/>
            <person name="Larimer J."/>
            <person name="McCowan C."/>
            <person name="Murphy C."/>
            <person name="Pearson M."/>
            <person name="Poon T.W."/>
            <person name="Priest M."/>
            <person name="Roberts A."/>
            <person name="Saif S."/>
            <person name="Shea T."/>
            <person name="Sisk P."/>
            <person name="Sykes S."/>
            <person name="Wortman J."/>
            <person name="Nusbaum C."/>
            <person name="Birren B."/>
        </authorList>
    </citation>
    <scope>NUCLEOTIDE SEQUENCE [LARGE SCALE GENOMIC DNA]</scope>
    <source>
        <strain evidence="2 3">FCH/4</strain>
    </source>
</reference>
<protein>
    <submittedName>
        <fullName evidence="2">Uncharacterized protein</fullName>
    </submittedName>
</protein>
<gene>
    <name evidence="2" type="ORF">PFFCH_03668</name>
</gene>
<name>A0A024VKE0_PLAFA</name>